<feature type="region of interest" description="Disordered" evidence="1">
    <location>
        <begin position="1"/>
        <end position="20"/>
    </location>
</feature>
<dbReference type="Proteomes" id="UP000284403">
    <property type="component" value="Unassembled WGS sequence"/>
</dbReference>
<proteinExistence type="predicted"/>
<feature type="region of interest" description="Disordered" evidence="1">
    <location>
        <begin position="265"/>
        <end position="297"/>
    </location>
</feature>
<dbReference type="AlphaFoldDB" id="A0A422P6K3"/>
<keyword evidence="3" id="KW-1185">Reference proteome</keyword>
<gene>
    <name evidence="2" type="ORF">Tco025E_06223</name>
</gene>
<evidence type="ECO:0000313" key="3">
    <source>
        <dbReference type="Proteomes" id="UP000284403"/>
    </source>
</evidence>
<feature type="compositionally biased region" description="Gly residues" evidence="1">
    <location>
        <begin position="461"/>
        <end position="482"/>
    </location>
</feature>
<dbReference type="GeneID" id="40319834"/>
<feature type="compositionally biased region" description="Basic and acidic residues" evidence="1">
    <location>
        <begin position="265"/>
        <end position="277"/>
    </location>
</feature>
<evidence type="ECO:0000256" key="1">
    <source>
        <dbReference type="SAM" id="MobiDB-lite"/>
    </source>
</evidence>
<feature type="compositionally biased region" description="Basic and acidic residues" evidence="1">
    <location>
        <begin position="1"/>
        <end position="19"/>
    </location>
</feature>
<reference evidence="2 3" key="1">
    <citation type="journal article" date="2018" name="BMC Genomics">
        <title>Genomic comparison of Trypanosoma conorhini and Trypanosoma rangeli to Trypanosoma cruzi strains of high and low virulence.</title>
        <authorList>
            <person name="Bradwell K.R."/>
            <person name="Koparde V.N."/>
            <person name="Matveyev A.V."/>
            <person name="Serrano M.G."/>
            <person name="Alves J.M."/>
            <person name="Parikh H."/>
            <person name="Huang B."/>
            <person name="Lee V."/>
            <person name="Espinosa-Alvarez O."/>
            <person name="Ortiz P.A."/>
            <person name="Costa-Martins A.G."/>
            <person name="Teixeira M.M."/>
            <person name="Buck G.A."/>
        </authorList>
    </citation>
    <scope>NUCLEOTIDE SEQUENCE [LARGE SCALE GENOMIC DNA]</scope>
    <source>
        <strain evidence="2 3">025E</strain>
    </source>
</reference>
<name>A0A422P6K3_9TRYP</name>
<feature type="region of interest" description="Disordered" evidence="1">
    <location>
        <begin position="457"/>
        <end position="485"/>
    </location>
</feature>
<comment type="caution">
    <text evidence="2">The sequence shown here is derived from an EMBL/GenBank/DDBJ whole genome shotgun (WGS) entry which is preliminary data.</text>
</comment>
<dbReference type="RefSeq" id="XP_029226761.1">
    <property type="nucleotide sequence ID" value="XM_029373103.1"/>
</dbReference>
<organism evidence="2 3">
    <name type="scientific">Trypanosoma conorhini</name>
    <dbReference type="NCBI Taxonomy" id="83891"/>
    <lineage>
        <taxon>Eukaryota</taxon>
        <taxon>Discoba</taxon>
        <taxon>Euglenozoa</taxon>
        <taxon>Kinetoplastea</taxon>
        <taxon>Metakinetoplastina</taxon>
        <taxon>Trypanosomatida</taxon>
        <taxon>Trypanosomatidae</taxon>
        <taxon>Trypanosoma</taxon>
    </lineage>
</organism>
<dbReference type="EMBL" id="MKKU01000413">
    <property type="protein sequence ID" value="RNF13294.1"/>
    <property type="molecule type" value="Genomic_DNA"/>
</dbReference>
<feature type="region of interest" description="Disordered" evidence="1">
    <location>
        <begin position="761"/>
        <end position="792"/>
    </location>
</feature>
<sequence>MARDKARGTAPQERCEGPKETIAALNEMEENLRRLGLRSEAGSTTGDALQAGGAQNYVASIRKAKEEAVKLRHEKEYRQFAAEEQKRENEMMLSYANREKALREVIKKAQVLLAQETSSARDAVSGRDQKQAEQFIRAEELQRQRVLRGRLHQPAKGPEAGVFPIQQTMPAAYDEVRVMKKQAKAAAVWEYCHIVASGVAELAMRVADNVYALGTENGVPVLRVPRDLPKSQWRAWVNELVFAKTVSRPMSDVLAVTPLRELRDPDYKSSSAQREEGVCSSRRGSEPSGRTASEPVRDVTPYADSHAVATDAAAEYLLRRLVARQRNYEANLVTRSVEDAIALIKKYEKRRLCAELDELRRKHEPQCPEEVAPGWTHRLPPAGCFLYGDELSGLKKFVEAACGEAAHEATQAIPPHRRRGSATAATETARAMVESEGGKWESEPYRVLTPATLIRTQQSSGQGGGGGGGGGGFGGGGGGGGNFVTSSSKNVRGLAAAASNAARAKEGRPPEELTESNPYIDALCEALTKELAAVYQHNLQLVMRSSAAAIEPKFPAKGTLRTLFLVGFPETEAFLRTLQQKLHLAVEAVEQELSKILRAEETAEEPLVSQSPAKGRGAQKGVRSSQDAAASHRKVTRPAQSGAGKRGTGRLPATWSEEETVPVRPRVYPPLCLLGIFLQYDVPSRWRRMQNTCGRPPQSSPESRGQRTVAIEEEAGDPAPDWTTEKLHHELIQQDRKMRKLWKTWCTNVYRISVSLDAEMPRSSSAEKQKKRPRPSFPAKGSEPLPLHPTSLAPAPLNTFPKVLFFWRKEDLTGALGSSNAAEAIIAAISVVLSPTLYSVTRNDRLVRGQLATPLQLGDYRFLPAALAQLVEHQRRFQARWKWQTSPYAQALTSTLGPSSLHPASLPPLRTVSPALSSTQLAASAAAKAACLLPAAGTICGKEKSVAVENMVFLETEMHRVFAFFSWISCNSLRKKRFLHRCGGRCSTPTMSWIQTPALEWKPSVARCTFSPSTPTMTLRVRHSKRYWWMAWLS</sequence>
<protein>
    <submittedName>
        <fullName evidence="2">Uncharacterized protein</fullName>
    </submittedName>
</protein>
<feature type="region of interest" description="Disordered" evidence="1">
    <location>
        <begin position="602"/>
        <end position="659"/>
    </location>
</feature>
<accession>A0A422P6K3</accession>
<dbReference type="OrthoDB" id="273543at2759"/>
<evidence type="ECO:0000313" key="2">
    <source>
        <dbReference type="EMBL" id="RNF13294.1"/>
    </source>
</evidence>